<sequence length="84" mass="9117">MAAADNEAAAKLTLLAIDKVGVKSIEDFSGKLKTALGRLYAGGYSPSLTKSEYQRKPVEKIVGDTSKYNAESVFMESLWCLQVN</sequence>
<dbReference type="RefSeq" id="WP_137402948.1">
    <property type="nucleotide sequence ID" value="NZ_BMIU01000033.1"/>
</dbReference>
<protein>
    <submittedName>
        <fullName evidence="1">Uncharacterized protein</fullName>
    </submittedName>
</protein>
<gene>
    <name evidence="1" type="ORF">GCM10011339_43060</name>
</gene>
<keyword evidence="2" id="KW-1185">Reference proteome</keyword>
<accession>A0ABQ1VCF1</accession>
<dbReference type="EMBL" id="BMIU01000033">
    <property type="protein sequence ID" value="GGF49884.1"/>
    <property type="molecule type" value="Genomic_DNA"/>
</dbReference>
<name>A0ABQ1VCF1_9BACT</name>
<dbReference type="Proteomes" id="UP000647339">
    <property type="component" value="Unassembled WGS sequence"/>
</dbReference>
<reference evidence="2" key="1">
    <citation type="journal article" date="2019" name="Int. J. Syst. Evol. Microbiol.">
        <title>The Global Catalogue of Microorganisms (GCM) 10K type strain sequencing project: providing services to taxonomists for standard genome sequencing and annotation.</title>
        <authorList>
            <consortium name="The Broad Institute Genomics Platform"/>
            <consortium name="The Broad Institute Genome Sequencing Center for Infectious Disease"/>
            <person name="Wu L."/>
            <person name="Ma J."/>
        </authorList>
    </citation>
    <scope>NUCLEOTIDE SEQUENCE [LARGE SCALE GENOMIC DNA]</scope>
    <source>
        <strain evidence="2">CGMCC 1.15407</strain>
    </source>
</reference>
<organism evidence="1 2">
    <name type="scientific">Echinicola rosea</name>
    <dbReference type="NCBI Taxonomy" id="1807691"/>
    <lineage>
        <taxon>Bacteria</taxon>
        <taxon>Pseudomonadati</taxon>
        <taxon>Bacteroidota</taxon>
        <taxon>Cytophagia</taxon>
        <taxon>Cytophagales</taxon>
        <taxon>Cyclobacteriaceae</taxon>
        <taxon>Echinicola</taxon>
    </lineage>
</organism>
<comment type="caution">
    <text evidence="1">The sequence shown here is derived from an EMBL/GenBank/DDBJ whole genome shotgun (WGS) entry which is preliminary data.</text>
</comment>
<proteinExistence type="predicted"/>
<evidence type="ECO:0000313" key="1">
    <source>
        <dbReference type="EMBL" id="GGF49884.1"/>
    </source>
</evidence>
<evidence type="ECO:0000313" key="2">
    <source>
        <dbReference type="Proteomes" id="UP000647339"/>
    </source>
</evidence>